<evidence type="ECO:0000256" key="1">
    <source>
        <dbReference type="ARBA" id="ARBA00022664"/>
    </source>
</evidence>
<evidence type="ECO:0000256" key="2">
    <source>
        <dbReference type="ARBA" id="ARBA00022884"/>
    </source>
</evidence>
<sequence>MAQYPTMSLQDIIAKMQASNVTMAAAVAQKPARELYVGNLPPNVTGPQLQEFLSTIIQQVGLTTQPGNPIINTWTSTDGHFAFCEMRTVEECNLALLLNQLSLLGQPLKFGRPRSFMGPPQPMPQISARAQTALANLGCTPNPAWFAQPTASSIDVTSSVLLAESSTLAGASLTTAAVAEATVPGVANAALDSAAHRLIMSNIPVVLTEDQVKELVEPFGALKSFTLVKDSVTGASMGSALFEYEDDSVAAQAVEGLNGLSIGGILLSVQRQPAGASALPVAPAATVNLEDQPSAVLKMVRYPRGRYASEYC</sequence>
<evidence type="ECO:0000313" key="7">
    <source>
        <dbReference type="Proteomes" id="UP001165121"/>
    </source>
</evidence>
<evidence type="ECO:0000256" key="3">
    <source>
        <dbReference type="ARBA" id="ARBA00023187"/>
    </source>
</evidence>
<dbReference type="PROSITE" id="PS50102">
    <property type="entry name" value="RRM"/>
    <property type="match status" value="2"/>
</dbReference>
<dbReference type="CDD" id="cd12231">
    <property type="entry name" value="RRM2_U2AF65"/>
    <property type="match status" value="1"/>
</dbReference>
<keyword evidence="1" id="KW-0507">mRNA processing</keyword>
<organism evidence="6 7">
    <name type="scientific">Phytophthora fragariaefolia</name>
    <dbReference type="NCBI Taxonomy" id="1490495"/>
    <lineage>
        <taxon>Eukaryota</taxon>
        <taxon>Sar</taxon>
        <taxon>Stramenopiles</taxon>
        <taxon>Oomycota</taxon>
        <taxon>Peronosporomycetes</taxon>
        <taxon>Peronosporales</taxon>
        <taxon>Peronosporaceae</taxon>
        <taxon>Phytophthora</taxon>
    </lineage>
</organism>
<dbReference type="Pfam" id="PF00076">
    <property type="entry name" value="RRM_1"/>
    <property type="match status" value="1"/>
</dbReference>
<keyword evidence="2 4" id="KW-0694">RNA-binding</keyword>
<dbReference type="Gene3D" id="3.30.70.330">
    <property type="match status" value="2"/>
</dbReference>
<dbReference type="GO" id="GO:0003723">
    <property type="term" value="F:RNA binding"/>
    <property type="evidence" value="ECO:0007669"/>
    <property type="project" value="UniProtKB-UniRule"/>
</dbReference>
<reference evidence="6" key="1">
    <citation type="submission" date="2023-04" db="EMBL/GenBank/DDBJ databases">
        <title>Phytophthora fragariaefolia NBRC 109709.</title>
        <authorList>
            <person name="Ichikawa N."/>
            <person name="Sato H."/>
            <person name="Tonouchi N."/>
        </authorList>
    </citation>
    <scope>NUCLEOTIDE SEQUENCE</scope>
    <source>
        <strain evidence="6">NBRC 109709</strain>
    </source>
</reference>
<evidence type="ECO:0000313" key="6">
    <source>
        <dbReference type="EMBL" id="GMG16649.1"/>
    </source>
</evidence>
<dbReference type="SMART" id="SM00360">
    <property type="entry name" value="RRM"/>
    <property type="match status" value="2"/>
</dbReference>
<evidence type="ECO:0000259" key="5">
    <source>
        <dbReference type="PROSITE" id="PS50102"/>
    </source>
</evidence>
<comment type="caution">
    <text evidence="6">The sequence shown here is derived from an EMBL/GenBank/DDBJ whole genome shotgun (WGS) entry which is preliminary data.</text>
</comment>
<dbReference type="EMBL" id="BSXT01018946">
    <property type="protein sequence ID" value="GMG16649.1"/>
    <property type="molecule type" value="Genomic_DNA"/>
</dbReference>
<dbReference type="SUPFAM" id="SSF54928">
    <property type="entry name" value="RNA-binding domain, RBD"/>
    <property type="match status" value="1"/>
</dbReference>
<dbReference type="AlphaFoldDB" id="A0A9W6YMF6"/>
<dbReference type="InterPro" id="IPR000504">
    <property type="entry name" value="RRM_dom"/>
</dbReference>
<feature type="domain" description="RRM" evidence="5">
    <location>
        <begin position="196"/>
        <end position="274"/>
    </location>
</feature>
<dbReference type="InterPro" id="IPR035979">
    <property type="entry name" value="RBD_domain_sf"/>
</dbReference>
<accession>A0A9W6YMF6</accession>
<evidence type="ECO:0000256" key="4">
    <source>
        <dbReference type="PROSITE-ProRule" id="PRU00176"/>
    </source>
</evidence>
<dbReference type="InterPro" id="IPR012677">
    <property type="entry name" value="Nucleotide-bd_a/b_plait_sf"/>
</dbReference>
<dbReference type="GO" id="GO:0006397">
    <property type="term" value="P:mRNA processing"/>
    <property type="evidence" value="ECO:0007669"/>
    <property type="project" value="UniProtKB-KW"/>
</dbReference>
<keyword evidence="7" id="KW-1185">Reference proteome</keyword>
<dbReference type="OrthoDB" id="10266058at2759"/>
<dbReference type="GO" id="GO:0008380">
    <property type="term" value="P:RNA splicing"/>
    <property type="evidence" value="ECO:0007669"/>
    <property type="project" value="UniProtKB-KW"/>
</dbReference>
<feature type="domain" description="RRM" evidence="5">
    <location>
        <begin position="33"/>
        <end position="115"/>
    </location>
</feature>
<dbReference type="FunFam" id="3.30.70.330:FF:000705">
    <property type="entry name" value="Splicing factor U2AF 50 kDa subunit"/>
    <property type="match status" value="1"/>
</dbReference>
<gene>
    <name evidence="6" type="ORF">Pfra01_002984800</name>
</gene>
<protein>
    <submittedName>
        <fullName evidence="6">Unnamed protein product</fullName>
    </submittedName>
</protein>
<keyword evidence="3" id="KW-0508">mRNA splicing</keyword>
<proteinExistence type="predicted"/>
<name>A0A9W6YMF6_9STRA</name>
<dbReference type="Proteomes" id="UP001165121">
    <property type="component" value="Unassembled WGS sequence"/>
</dbReference>
<dbReference type="PANTHER" id="PTHR23139">
    <property type="entry name" value="RNA-BINDING PROTEIN"/>
    <property type="match status" value="1"/>
</dbReference>